<dbReference type="NCBIfam" id="TIGR04183">
    <property type="entry name" value="Por_Secre_tail"/>
    <property type="match status" value="1"/>
</dbReference>
<comment type="caution">
    <text evidence="2">The sequence shown here is derived from an EMBL/GenBank/DDBJ whole genome shotgun (WGS) entry which is preliminary data.</text>
</comment>
<accession>A0A948RUJ7</accession>
<gene>
    <name evidence="2" type="ORF">KJ970_10145</name>
</gene>
<name>A0A948RUJ7_UNCEI</name>
<dbReference type="EMBL" id="JAHJDP010000053">
    <property type="protein sequence ID" value="MBU2691280.1"/>
    <property type="molecule type" value="Genomic_DNA"/>
</dbReference>
<sequence>MRTLRFNCWLSSFLFVSLTLFLARVTTPQAQYINISNSEEYSEEPDLAVGSDLSLHIVWSEVTGGIGKIIYRQWKDGEWSSPFQVSDGLHNATVPSISVLDTEHIWIAWQENHANISRVVTVVTDGVIWDRYPIAPEIEGNQLNPFAYFRADGSRWVSWTDSDSSVYVANEIENWVPFTHESCFGIGGNLLCESPLGLTLFSSRLDADWLCHYVATIWNGSSWIDPGGEPSEASAPLAGVSRGGSSLVHLAALPGALPPCPCWHLLYTPWEAPTGWGPAEVLSKTFSEWWTCQDASIAVDNDDQPIVSYVYQELDELFETTRRDLVIARRSELGWYWEYSDLAIEDDVRSPDVEYFVGVPAVTWSQMVGGNREIMLSAAISGLEDSPITLKRDFRIWPNPSHGIVNFAIDNVQQAPIQLEVVNILGQRVRSLAFGRGQRVISWDGIDTRGASLGSGIYYARIQPAEGPVVTKEFIRLR</sequence>
<evidence type="ECO:0000313" key="3">
    <source>
        <dbReference type="Proteomes" id="UP000777784"/>
    </source>
</evidence>
<evidence type="ECO:0000256" key="1">
    <source>
        <dbReference type="SAM" id="SignalP"/>
    </source>
</evidence>
<feature type="chain" id="PRO_5036889167" evidence="1">
    <location>
        <begin position="23"/>
        <end position="478"/>
    </location>
</feature>
<protein>
    <submittedName>
        <fullName evidence="2">T9SS type A sorting domain-containing protein</fullName>
    </submittedName>
</protein>
<dbReference type="Gene3D" id="2.60.40.4070">
    <property type="match status" value="1"/>
</dbReference>
<dbReference type="AlphaFoldDB" id="A0A948RUJ7"/>
<reference evidence="2" key="1">
    <citation type="submission" date="2021-05" db="EMBL/GenBank/DDBJ databases">
        <title>Energy efficiency and biological interactions define the core microbiome of deep oligotrophic groundwater.</title>
        <authorList>
            <person name="Mehrshad M."/>
            <person name="Lopez-Fernandez M."/>
            <person name="Bell E."/>
            <person name="Bernier-Latmani R."/>
            <person name="Bertilsson S."/>
            <person name="Dopson M."/>
        </authorList>
    </citation>
    <scope>NUCLEOTIDE SEQUENCE</scope>
    <source>
        <strain evidence="2">Modern_marine.mb.64</strain>
    </source>
</reference>
<proteinExistence type="predicted"/>
<dbReference type="Proteomes" id="UP000777784">
    <property type="component" value="Unassembled WGS sequence"/>
</dbReference>
<evidence type="ECO:0000313" key="2">
    <source>
        <dbReference type="EMBL" id="MBU2691280.1"/>
    </source>
</evidence>
<keyword evidence="1" id="KW-0732">Signal</keyword>
<dbReference type="InterPro" id="IPR026444">
    <property type="entry name" value="Secre_tail"/>
</dbReference>
<feature type="signal peptide" evidence="1">
    <location>
        <begin position="1"/>
        <end position="22"/>
    </location>
</feature>
<organism evidence="2 3">
    <name type="scientific">Eiseniibacteriota bacterium</name>
    <dbReference type="NCBI Taxonomy" id="2212470"/>
    <lineage>
        <taxon>Bacteria</taxon>
        <taxon>Candidatus Eiseniibacteriota</taxon>
    </lineage>
</organism>